<evidence type="ECO:0000256" key="2">
    <source>
        <dbReference type="ARBA" id="ARBA00022679"/>
    </source>
</evidence>
<dbReference type="GO" id="GO:0004519">
    <property type="term" value="F:endonuclease activity"/>
    <property type="evidence" value="ECO:0007669"/>
    <property type="project" value="UniProtKB-KW"/>
</dbReference>
<evidence type="ECO:0000313" key="12">
    <source>
        <dbReference type="EMBL" id="KAJ9547507.1"/>
    </source>
</evidence>
<dbReference type="InterPro" id="IPR041577">
    <property type="entry name" value="RT_RNaseH_2"/>
</dbReference>
<dbReference type="Gene3D" id="3.30.70.270">
    <property type="match status" value="2"/>
</dbReference>
<proteinExistence type="predicted"/>
<dbReference type="GO" id="GO:0003964">
    <property type="term" value="F:RNA-directed DNA polymerase activity"/>
    <property type="evidence" value="ECO:0007669"/>
    <property type="project" value="UniProtKB-KW"/>
</dbReference>
<evidence type="ECO:0000256" key="8">
    <source>
        <dbReference type="ARBA" id="ARBA00023268"/>
    </source>
</evidence>
<evidence type="ECO:0008006" key="14">
    <source>
        <dbReference type="Google" id="ProtNLM"/>
    </source>
</evidence>
<dbReference type="Proteomes" id="UP001172457">
    <property type="component" value="Chromosome 5"/>
</dbReference>
<dbReference type="GO" id="GO:0003676">
    <property type="term" value="F:nucleic acid binding"/>
    <property type="evidence" value="ECO:0007669"/>
    <property type="project" value="InterPro"/>
</dbReference>
<organism evidence="12 13">
    <name type="scientific">Centaurea solstitialis</name>
    <name type="common">yellow star-thistle</name>
    <dbReference type="NCBI Taxonomy" id="347529"/>
    <lineage>
        <taxon>Eukaryota</taxon>
        <taxon>Viridiplantae</taxon>
        <taxon>Streptophyta</taxon>
        <taxon>Embryophyta</taxon>
        <taxon>Tracheophyta</taxon>
        <taxon>Spermatophyta</taxon>
        <taxon>Magnoliopsida</taxon>
        <taxon>eudicotyledons</taxon>
        <taxon>Gunneridae</taxon>
        <taxon>Pentapetalae</taxon>
        <taxon>asterids</taxon>
        <taxon>campanulids</taxon>
        <taxon>Asterales</taxon>
        <taxon>Asteraceae</taxon>
        <taxon>Carduoideae</taxon>
        <taxon>Cardueae</taxon>
        <taxon>Centaureinae</taxon>
        <taxon>Centaurea</taxon>
    </lineage>
</organism>
<keyword evidence="7" id="KW-0695">RNA-directed DNA polymerase</keyword>
<dbReference type="SUPFAM" id="SSF56672">
    <property type="entry name" value="DNA/RNA polymerases"/>
    <property type="match status" value="1"/>
</dbReference>
<comment type="caution">
    <text evidence="12">The sequence shown here is derived from an EMBL/GenBank/DDBJ whole genome shotgun (WGS) entry which is preliminary data.</text>
</comment>
<dbReference type="SUPFAM" id="SSF53098">
    <property type="entry name" value="Ribonuclease H-like"/>
    <property type="match status" value="1"/>
</dbReference>
<dbReference type="InterPro" id="IPR043502">
    <property type="entry name" value="DNA/RNA_pol_sf"/>
</dbReference>
<dbReference type="FunFam" id="3.30.70.270:FF:000020">
    <property type="entry name" value="Transposon Tf2-6 polyprotein-like Protein"/>
    <property type="match status" value="1"/>
</dbReference>
<feature type="region of interest" description="Disordered" evidence="9">
    <location>
        <begin position="504"/>
        <end position="531"/>
    </location>
</feature>
<sequence>MVRCLCVDYRELNKLTVKNRYPLPRIDDLFDQFQGAVWFSKIGLLSGYHQVKVREEDVHKTAFRTRYGHFEFVEMLFGLRNAPAVFMNLMNRVCRSMLAIKVDPAKIETAMKWEVPKTPTEIQSFLGLAGYYRQFIQDFSIIAVPLIRLMRKNLKFVWGEEKQTAFELLRGRLCGVHVLTLPKEIEDMTVYCDASYHELGCVLMQRGKPSVYFGSAEFEYEATWWLHVVKDYDCEILYHPRKANVVADALNRKSHNIILRVPLMRLTVTTSLLELIKNSHINVIKEENQKKERIKDSVGQGVQVQVFYTSGSHQDVSGFKNRLFAAVDEAGCGSLCGEVPNLNVDAIWVIVDRLTKSDHFNAINESSNIYVKEVVARHGVPFSTGFHPQTDRQSERTIQTLEDMLRACVLDFGGSWDTHLPLAEFSYNNSYHASIGMSRYEILYGRRCRNPIGMRYCMGQQELGSTEIVRKTTESIEMIREQLRTAQSLLKRYANKRRRAVELCGETDRDSGKKDQNLAKQGNCSSESSIGTSQGIGVGVGAGNRNEIELSRAISGLSDFGDEILVLSGWIRGKAMLEAPTWPWLSPAFQFDEWNI</sequence>
<dbReference type="EMBL" id="JARYMX010000005">
    <property type="protein sequence ID" value="KAJ9547507.1"/>
    <property type="molecule type" value="Genomic_DNA"/>
</dbReference>
<dbReference type="CDD" id="cd01647">
    <property type="entry name" value="RT_LTR"/>
    <property type="match status" value="1"/>
</dbReference>
<keyword evidence="8" id="KW-0511">Multifunctional enzyme</keyword>
<dbReference type="AlphaFoldDB" id="A0AA38W3H7"/>
<dbReference type="PANTHER" id="PTHR37984:SF5">
    <property type="entry name" value="PROTEIN NYNRIN-LIKE"/>
    <property type="match status" value="1"/>
</dbReference>
<feature type="compositionally biased region" description="Polar residues" evidence="9">
    <location>
        <begin position="518"/>
        <end position="531"/>
    </location>
</feature>
<dbReference type="GO" id="GO:0008233">
    <property type="term" value="F:peptidase activity"/>
    <property type="evidence" value="ECO:0007669"/>
    <property type="project" value="UniProtKB-KW"/>
</dbReference>
<dbReference type="InterPro" id="IPR043128">
    <property type="entry name" value="Rev_trsase/Diguanyl_cyclase"/>
</dbReference>
<feature type="domain" description="Reverse transcriptase" evidence="10">
    <location>
        <begin position="2"/>
        <end position="98"/>
    </location>
</feature>
<keyword evidence="3" id="KW-0548">Nucleotidyltransferase</keyword>
<evidence type="ECO:0000256" key="7">
    <source>
        <dbReference type="ARBA" id="ARBA00022918"/>
    </source>
</evidence>
<keyword evidence="2" id="KW-0808">Transferase</keyword>
<dbReference type="PANTHER" id="PTHR37984">
    <property type="entry name" value="PROTEIN CBG26694"/>
    <property type="match status" value="1"/>
</dbReference>
<evidence type="ECO:0000313" key="13">
    <source>
        <dbReference type="Proteomes" id="UP001172457"/>
    </source>
</evidence>
<dbReference type="InterPro" id="IPR036397">
    <property type="entry name" value="RNaseH_sf"/>
</dbReference>
<keyword evidence="5" id="KW-0255">Endonuclease</keyword>
<protein>
    <recommendedName>
        <fullName evidence="14">Integrase catalytic domain-containing protein</fullName>
    </recommendedName>
</protein>
<evidence type="ECO:0000256" key="6">
    <source>
        <dbReference type="ARBA" id="ARBA00022801"/>
    </source>
</evidence>
<evidence type="ECO:0000256" key="4">
    <source>
        <dbReference type="ARBA" id="ARBA00022722"/>
    </source>
</evidence>
<evidence type="ECO:0000256" key="3">
    <source>
        <dbReference type="ARBA" id="ARBA00022695"/>
    </source>
</evidence>
<dbReference type="FunFam" id="3.10.10.10:FF:000007">
    <property type="entry name" value="Retrovirus-related Pol polyprotein from transposon 17.6-like Protein"/>
    <property type="match status" value="1"/>
</dbReference>
<dbReference type="Gene3D" id="3.10.10.10">
    <property type="entry name" value="HIV Type 1 Reverse Transcriptase, subunit A, domain 1"/>
    <property type="match status" value="1"/>
</dbReference>
<evidence type="ECO:0000256" key="1">
    <source>
        <dbReference type="ARBA" id="ARBA00022670"/>
    </source>
</evidence>
<evidence type="ECO:0000259" key="10">
    <source>
        <dbReference type="Pfam" id="PF00078"/>
    </source>
</evidence>
<evidence type="ECO:0000256" key="9">
    <source>
        <dbReference type="SAM" id="MobiDB-lite"/>
    </source>
</evidence>
<dbReference type="Pfam" id="PF17919">
    <property type="entry name" value="RT_RNaseH_2"/>
    <property type="match status" value="1"/>
</dbReference>
<keyword evidence="1" id="KW-0645">Protease</keyword>
<dbReference type="InterPro" id="IPR050951">
    <property type="entry name" value="Retrovirus_Pol_polyprotein"/>
</dbReference>
<evidence type="ECO:0000259" key="11">
    <source>
        <dbReference type="Pfam" id="PF17919"/>
    </source>
</evidence>
<dbReference type="Pfam" id="PF00078">
    <property type="entry name" value="RVT_1"/>
    <property type="match status" value="1"/>
</dbReference>
<dbReference type="InterPro" id="IPR000477">
    <property type="entry name" value="RT_dom"/>
</dbReference>
<keyword evidence="4" id="KW-0540">Nuclease</keyword>
<feature type="domain" description="Reverse transcriptase/retrotransposon-derived protein RNase H-like" evidence="11">
    <location>
        <begin position="158"/>
        <end position="218"/>
    </location>
</feature>
<evidence type="ECO:0000256" key="5">
    <source>
        <dbReference type="ARBA" id="ARBA00022759"/>
    </source>
</evidence>
<keyword evidence="13" id="KW-1185">Reference proteome</keyword>
<keyword evidence="6" id="KW-0378">Hydrolase</keyword>
<accession>A0AA38W3H7</accession>
<gene>
    <name evidence="12" type="ORF">OSB04_020050</name>
</gene>
<name>A0AA38W3H7_9ASTR</name>
<feature type="compositionally biased region" description="Basic and acidic residues" evidence="9">
    <location>
        <begin position="506"/>
        <end position="517"/>
    </location>
</feature>
<reference evidence="12" key="1">
    <citation type="submission" date="2023-03" db="EMBL/GenBank/DDBJ databases">
        <title>Chromosome-scale reference genome and RAD-based genetic map of yellow starthistle (Centaurea solstitialis) reveal putative structural variation and QTLs associated with invader traits.</title>
        <authorList>
            <person name="Reatini B."/>
            <person name="Cang F.A."/>
            <person name="Jiang Q."/>
            <person name="Mckibben M.T.W."/>
            <person name="Barker M.S."/>
            <person name="Rieseberg L.H."/>
            <person name="Dlugosch K.M."/>
        </authorList>
    </citation>
    <scope>NUCLEOTIDE SEQUENCE</scope>
    <source>
        <strain evidence="12">CAN-66</strain>
        <tissue evidence="12">Leaf</tissue>
    </source>
</reference>
<dbReference type="Gene3D" id="3.30.420.10">
    <property type="entry name" value="Ribonuclease H-like superfamily/Ribonuclease H"/>
    <property type="match status" value="1"/>
</dbReference>
<dbReference type="GO" id="GO:0006508">
    <property type="term" value="P:proteolysis"/>
    <property type="evidence" value="ECO:0007669"/>
    <property type="project" value="UniProtKB-KW"/>
</dbReference>
<dbReference type="InterPro" id="IPR012337">
    <property type="entry name" value="RNaseH-like_sf"/>
</dbReference>